<feature type="region of interest" description="Disordered" evidence="1">
    <location>
        <begin position="1308"/>
        <end position="1334"/>
    </location>
</feature>
<evidence type="ECO:0000313" key="5">
    <source>
        <dbReference type="Proteomes" id="UP000650467"/>
    </source>
</evidence>
<organism evidence="4 5">
    <name type="scientific">Chlamydomonas incerta</name>
    <dbReference type="NCBI Taxonomy" id="51695"/>
    <lineage>
        <taxon>Eukaryota</taxon>
        <taxon>Viridiplantae</taxon>
        <taxon>Chlorophyta</taxon>
        <taxon>core chlorophytes</taxon>
        <taxon>Chlorophyceae</taxon>
        <taxon>CS clade</taxon>
        <taxon>Chlamydomonadales</taxon>
        <taxon>Chlamydomonadaceae</taxon>
        <taxon>Chlamydomonas</taxon>
    </lineage>
</organism>
<feature type="domain" description="Guanylate cyclase" evidence="3">
    <location>
        <begin position="808"/>
        <end position="867"/>
    </location>
</feature>
<dbReference type="EMBL" id="JAEHOC010000049">
    <property type="protein sequence ID" value="KAG2426172.1"/>
    <property type="molecule type" value="Genomic_DNA"/>
</dbReference>
<feature type="region of interest" description="Disordered" evidence="1">
    <location>
        <begin position="649"/>
        <end position="669"/>
    </location>
</feature>
<keyword evidence="5" id="KW-1185">Reference proteome</keyword>
<protein>
    <recommendedName>
        <fullName evidence="3">Guanylate cyclase domain-containing protein</fullName>
    </recommendedName>
</protein>
<accession>A0A835SFB3</accession>
<feature type="transmembrane region" description="Helical" evidence="2">
    <location>
        <begin position="760"/>
        <end position="787"/>
    </location>
</feature>
<dbReference type="SUPFAM" id="SSF55073">
    <property type="entry name" value="Nucleotide cyclase"/>
    <property type="match status" value="2"/>
</dbReference>
<dbReference type="InterPro" id="IPR050697">
    <property type="entry name" value="Adenylyl/Guanylyl_Cyclase_3/4"/>
</dbReference>
<feature type="domain" description="Guanylate cyclase" evidence="3">
    <location>
        <begin position="1928"/>
        <end position="1965"/>
    </location>
</feature>
<dbReference type="PROSITE" id="PS50125">
    <property type="entry name" value="GUANYLATE_CYCLASE_2"/>
    <property type="match status" value="2"/>
</dbReference>
<dbReference type="Pfam" id="PF00211">
    <property type="entry name" value="Guanylate_cyc"/>
    <property type="match status" value="1"/>
</dbReference>
<dbReference type="GO" id="GO:0009190">
    <property type="term" value="P:cyclic nucleotide biosynthetic process"/>
    <property type="evidence" value="ECO:0007669"/>
    <property type="project" value="InterPro"/>
</dbReference>
<dbReference type="PANTHER" id="PTHR43081">
    <property type="entry name" value="ADENYLATE CYCLASE, TERMINAL-DIFFERENTIATION SPECIFIC-RELATED"/>
    <property type="match status" value="1"/>
</dbReference>
<dbReference type="GO" id="GO:0035556">
    <property type="term" value="P:intracellular signal transduction"/>
    <property type="evidence" value="ECO:0007669"/>
    <property type="project" value="InterPro"/>
</dbReference>
<reference evidence="4" key="1">
    <citation type="journal article" date="2020" name="bioRxiv">
        <title>Comparative genomics of Chlamydomonas.</title>
        <authorList>
            <person name="Craig R.J."/>
            <person name="Hasan A.R."/>
            <person name="Ness R.W."/>
            <person name="Keightley P.D."/>
        </authorList>
    </citation>
    <scope>NUCLEOTIDE SEQUENCE</scope>
    <source>
        <strain evidence="4">SAG 7.73</strain>
    </source>
</reference>
<dbReference type="InterPro" id="IPR001054">
    <property type="entry name" value="A/G_cyclase"/>
</dbReference>
<feature type="region of interest" description="Disordered" evidence="1">
    <location>
        <begin position="1350"/>
        <end position="1379"/>
    </location>
</feature>
<feature type="region of interest" description="Disordered" evidence="1">
    <location>
        <begin position="409"/>
        <end position="448"/>
    </location>
</feature>
<evidence type="ECO:0000256" key="2">
    <source>
        <dbReference type="SAM" id="Phobius"/>
    </source>
</evidence>
<proteinExistence type="predicted"/>
<dbReference type="InterPro" id="IPR029787">
    <property type="entry name" value="Nucleotide_cyclase"/>
</dbReference>
<gene>
    <name evidence="4" type="ORF">HXX76_013153</name>
</gene>
<dbReference type="Proteomes" id="UP000650467">
    <property type="component" value="Unassembled WGS sequence"/>
</dbReference>
<feature type="region of interest" description="Disordered" evidence="1">
    <location>
        <begin position="1227"/>
        <end position="1258"/>
    </location>
</feature>
<evidence type="ECO:0000259" key="3">
    <source>
        <dbReference type="PROSITE" id="PS50125"/>
    </source>
</evidence>
<feature type="region of interest" description="Disordered" evidence="1">
    <location>
        <begin position="1073"/>
        <end position="1137"/>
    </location>
</feature>
<comment type="caution">
    <text evidence="4">The sequence shown here is derived from an EMBL/GenBank/DDBJ whole genome shotgun (WGS) entry which is preliminary data.</text>
</comment>
<feature type="compositionally biased region" description="Low complexity" evidence="1">
    <location>
        <begin position="649"/>
        <end position="663"/>
    </location>
</feature>
<feature type="compositionally biased region" description="Gly residues" evidence="1">
    <location>
        <begin position="1080"/>
        <end position="1096"/>
    </location>
</feature>
<feature type="compositionally biased region" description="Low complexity" evidence="1">
    <location>
        <begin position="413"/>
        <end position="440"/>
    </location>
</feature>
<sequence length="2021" mass="203987">MLLVTSIPEIPAGLDKILSSDARCVCAAGSGSANGGGSNPTGPGFTFMPFPSWHNSLSFMVIGAMTTQLPYAPTMARFTGGVRVLPDVPDVASVEQLASNTTYIGTSGTYTMYRSAARACGRTGDFSGIRTETMNLQQPQYDQPENARLTATNTSLRGVIHPRAYLFLFYRADSLRKLRSVSGIGGGADAGAAGAASSEPQPPADWEEMIELLAEHRAAVDRARESLRATVERAGAVLSYDIDNAVAAAAAGLPEHGLCLSAHTPSCSRLGDLLAAIAASIVQTTGTTQGYFWDLAGTQPPSAEPLTASVGWRRAAALLAELLEYNAPSDGAGPRLADGDLVTTVAERCPAVSPLFTNGSCLFTVEFDAVFAYLSKYAALTAPGALRVAPLPGSRTVMLPTAAAVLLTGNGSGNNSSNSSRSSSSSGGAEGISTANSTGSSGSGSNGGGGGGVLVPCTEVTCPLGLPHDLRYLNSSSHSGGGGGSPGPINRAPYSALLDMRAEVNTAQAGAVVMDLWSMLFAVGVNVSFSYRDMRQEVTNSARAAMGYSRRPSDGRWDADLYDRTEWWRARPTDFNVTSYVTMGHSRASVDSYTRTLWHAIHHPNLALDAPSPLLLNWYRHALEWGGWQLRPGANFTVAAAAAAAAGSANATDSSNSSTSSGVAGNGTGAAGIRRLQQQQQAGRATAAGDGEPPLQRRERLAAVVTDEVTRFFRLAAAVHGTDLVRQVYATYIGGAYAPPKVVVNTAAADESGDGSKTKLLVTVIVVPVAGTALLLGVVVVAVVVYMRRHNRDMLGRVRAPRAGPDTTLLVSDVQNSTNLWESLDTEVMEEAMAKHHAVFRGLLSKHHGYETATEGDSFILAFCTPTSALCFAADVQLALLAVEWPAPLLEHPDACELMVAVDPAGVGGGAAAAASAVAAQQTAAAAAAAHVNSQYGPVSPNGGAGGLAGGGSSSRGLAGMMGMTTPSPSGTSQLRAAAGMGSHRLSGHHLSPTSSPLPYQRSFWSNMGQGSLLGPQPVALQGPSSGVAAAGGFAVVGFGAGGFGGGAGAGGANGAGGATAAGALHNSRMSGRLRMSAGTGPGSGPGSGLGNGGTAAYGQPFPGSYGPSSNHGPGSYGGGGPNSRPGSRAHSQYGRASNGEGIAPLYGFQNLAGAIATDANNDGAGPASGGGARMGQQRGLSSAGGVSVGRLRGGLTIAYAHQHSDRRLQAQASSNSLPWGALSVGDDAGLLGPGPGPRSEVGTQETDVTQDGGGATESPRYTAAAVAAGPARVATGDGAGMAGLYGSNGSDVSGGTAGGCRLPAAPHRGVAGPVAESMEDDPSGRVQEPQATVISSTAAAMAAAAATAFPGKDKDASTRTAGVPLGPPSSAGASEYGPPTRHVIDALMRGRFNNLYEPTGSALSVGLSREQTQEVDDYDMATNWRESLAALFPALLPGGLGAFASAADGGGASMYKRPSMEVSHKRLSILGLPPMGAGGGKAQMQVCWRGLRVRMGLHSGLDGEEHIIFNKVSMTYKYYGPFADAANATNETVPGGLIALSAATFDRLKNAHGGGSSSSRIVKSAPDTLAAGVLIIYAGHHQLKDTPPAPAPAAAPKAAPSPLPPQLLLTSPFKSGSARKLLAAVTGGAAGGDAAAAAGGGGGLASREPSTVHVSLSTATSPQARSSSVTAIGAGAAGGPAPPSARSSAAKSTATAAATSAAAAMALVMSTAADGTPLYVAVPRALMCRLAHAPPLRTCKVLQQGNWAAPVGLVCIGFMKVVGVTSLLTELPAPAARALSAFQSLVCSRLGAAGGYLLEGGDGLALVAFGNAGCAVGWALDCVEALKEMDWEDELLSHELCEEVYTYFDKPRAAGGGGGAFAGGVGSQDVGPAATFALSSTAMEVSLNAAATITAAAAAVGEARTASTMRRVHADALRANRKLLYRGLRVKVGMDIGHAVHALGATSARIEYRGKVMNRAARIAGFAAAGQVCVSAGLWQAAEASGALLDLERPVVGLSMGLVPLKGVASGLEVLSCVRE</sequence>
<keyword evidence="2" id="KW-1133">Transmembrane helix</keyword>
<feature type="region of interest" description="Disordered" evidence="1">
    <location>
        <begin position="1165"/>
        <end position="1186"/>
    </location>
</feature>
<keyword evidence="2" id="KW-0812">Transmembrane</keyword>
<dbReference type="Gene3D" id="3.30.70.1230">
    <property type="entry name" value="Nucleotide cyclase"/>
    <property type="match status" value="3"/>
</dbReference>
<keyword evidence="2" id="KW-0472">Membrane</keyword>
<evidence type="ECO:0000313" key="4">
    <source>
        <dbReference type="EMBL" id="KAG2426172.1"/>
    </source>
</evidence>
<dbReference type="PANTHER" id="PTHR43081:SF1">
    <property type="entry name" value="ADENYLATE CYCLASE, TERMINAL-DIFFERENTIATION SPECIFIC"/>
    <property type="match status" value="1"/>
</dbReference>
<evidence type="ECO:0000256" key="1">
    <source>
        <dbReference type="SAM" id="MobiDB-lite"/>
    </source>
</evidence>
<dbReference type="OrthoDB" id="542522at2759"/>
<name>A0A835SFB3_CHLIN</name>
<feature type="compositionally biased region" description="Low complexity" evidence="1">
    <location>
        <begin position="1097"/>
        <end position="1114"/>
    </location>
</feature>